<dbReference type="Pfam" id="PF00096">
    <property type="entry name" value="zf-C2H2"/>
    <property type="match status" value="3"/>
</dbReference>
<dbReference type="FunFam" id="3.30.160.60:FF:001788">
    <property type="entry name" value="ras-responsive element-binding protein 1"/>
    <property type="match status" value="1"/>
</dbReference>
<feature type="compositionally biased region" description="Pro residues" evidence="2">
    <location>
        <begin position="1239"/>
        <end position="1249"/>
    </location>
</feature>
<feature type="domain" description="C2H2-type" evidence="3">
    <location>
        <begin position="1172"/>
        <end position="1199"/>
    </location>
</feature>
<feature type="region of interest" description="Disordered" evidence="2">
    <location>
        <begin position="909"/>
        <end position="929"/>
    </location>
</feature>
<feature type="compositionally biased region" description="Acidic residues" evidence="2">
    <location>
        <begin position="1059"/>
        <end position="1069"/>
    </location>
</feature>
<dbReference type="InterPro" id="IPR036236">
    <property type="entry name" value="Znf_C2H2_sf"/>
</dbReference>
<keyword evidence="1" id="KW-0863">Zinc-finger</keyword>
<feature type="compositionally biased region" description="Low complexity" evidence="2">
    <location>
        <begin position="1301"/>
        <end position="1315"/>
    </location>
</feature>
<dbReference type="InterPro" id="IPR052795">
    <property type="entry name" value="RREB1"/>
</dbReference>
<dbReference type="FunFam" id="3.30.160.60:FF:001967">
    <property type="entry name" value="Ras-responsive element-binding protein"/>
    <property type="match status" value="2"/>
</dbReference>
<dbReference type="FunFam" id="3.30.160.60:FF:001782">
    <property type="entry name" value="Ras-responsive element-binding protein 1a"/>
    <property type="match status" value="1"/>
</dbReference>
<feature type="region of interest" description="Disordered" evidence="2">
    <location>
        <begin position="1503"/>
        <end position="1550"/>
    </location>
</feature>
<feature type="domain" description="C2H2-type" evidence="3">
    <location>
        <begin position="634"/>
        <end position="662"/>
    </location>
</feature>
<dbReference type="PROSITE" id="PS00028">
    <property type="entry name" value="ZINC_FINGER_C2H2_1"/>
    <property type="match status" value="16"/>
</dbReference>
<dbReference type="PANTHER" id="PTHR46451:SF1">
    <property type="entry name" value="RAS-RESPONSIVE ELEMENT-BINDING PROTEIN 1"/>
    <property type="match status" value="1"/>
</dbReference>
<dbReference type="PROSITE" id="PS50157">
    <property type="entry name" value="ZINC_FINGER_C2H2_2"/>
    <property type="match status" value="14"/>
</dbReference>
<keyword evidence="1" id="KW-0479">Metal-binding</keyword>
<dbReference type="GO" id="GO:0000978">
    <property type="term" value="F:RNA polymerase II cis-regulatory region sequence-specific DNA binding"/>
    <property type="evidence" value="ECO:0007669"/>
    <property type="project" value="TreeGrafter"/>
</dbReference>
<feature type="domain" description="C2H2-type" evidence="3">
    <location>
        <begin position="284"/>
        <end position="311"/>
    </location>
</feature>
<dbReference type="OrthoDB" id="6077919at2759"/>
<gene>
    <name evidence="4" type="ORF">CLODIP_2_CD16244</name>
</gene>
<feature type="region of interest" description="Disordered" evidence="2">
    <location>
        <begin position="541"/>
        <end position="567"/>
    </location>
</feature>
<dbReference type="PANTHER" id="PTHR46451">
    <property type="entry name" value="RAS-RESPONSIVE ELEMENT-BINDING PROTEIN 1"/>
    <property type="match status" value="1"/>
</dbReference>
<feature type="region of interest" description="Disordered" evidence="2">
    <location>
        <begin position="1099"/>
        <end position="1165"/>
    </location>
</feature>
<evidence type="ECO:0000256" key="2">
    <source>
        <dbReference type="SAM" id="MobiDB-lite"/>
    </source>
</evidence>
<evidence type="ECO:0000313" key="4">
    <source>
        <dbReference type="EMBL" id="CAB3365984.1"/>
    </source>
</evidence>
<feature type="domain" description="C2H2-type" evidence="3">
    <location>
        <begin position="1458"/>
        <end position="1485"/>
    </location>
</feature>
<dbReference type="Proteomes" id="UP000494165">
    <property type="component" value="Unassembled WGS sequence"/>
</dbReference>
<dbReference type="InterPro" id="IPR013087">
    <property type="entry name" value="Znf_C2H2_type"/>
</dbReference>
<feature type="region of interest" description="Disordered" evidence="2">
    <location>
        <begin position="1222"/>
        <end position="1262"/>
    </location>
</feature>
<evidence type="ECO:0000259" key="3">
    <source>
        <dbReference type="PROSITE" id="PS50157"/>
    </source>
</evidence>
<feature type="domain" description="C2H2-type" evidence="3">
    <location>
        <begin position="312"/>
        <end position="339"/>
    </location>
</feature>
<feature type="compositionally biased region" description="Low complexity" evidence="2">
    <location>
        <begin position="136"/>
        <end position="155"/>
    </location>
</feature>
<feature type="compositionally biased region" description="Basic and acidic residues" evidence="2">
    <location>
        <begin position="543"/>
        <end position="558"/>
    </location>
</feature>
<sequence length="1600" mass="176082">MQKNGSSSSFLLLHFYRDEQKGVKDFAGAACFCVVASKFAEMRDTPVLGSAHAVPSTTTTSDASSPTAASVLSSPVLSVDSCSTVQSPTGRASSRRTRLSDSLQKIINSSSPETRSSPSSTDLSQDTSLNTTGPQLVSSSPLSSPPESLKGSSPLETDLMQPADEPMPMPSAVVDQAPPKMTGARKRKPWRAYKRSQNPTDERFKPLELPQKCPSPSDASSSEACTEGEDDGSKHVCPVCNISFNQQHDFTLHIRSHNIASSSCGGSSSNSSTPLNQNNNSKGFCCSICQKSLSSSSSLDRHMLVHSGKRPFQCSICGQTFTTNGNMHRHMRTHNNNNTCSVNNNHNVDSDSSDENKCNRKRKSNGDANHGIPAKRGSNSPPSDSCSRLLCGKCTLTFDGVRELNLHRYAAHGDDSATAGENNRKSLKGLNGLDFVDFSTSKFPLIAAAYIERSKEGWFQCKECERAFPSDASLKMHVDSVHSAAAALNAASKELMCPRRKLQYEEQKEDFFAGLDLQTKSPSSTPSPSIKVRSISELSNHSKFTENKEEPVEGELEKSTSSSSDESLRQMKLKGEFPCRLCTMVFPNLRALKGHSRIHFEKGGPYQCNMCIAKYDEKNSLVQHMRSHNGERPFMCRLCHYAFTTKANCERHLRVKHQLDNREDIRNSMQCTPEGGVQPDKPHECAKCDRPFPTRVAALNHVAIEHPTFSAADLVRLGADPEEMEDEKKLLMSPYNSPRRCSSSSSRDSISPPTATALDLSVDDVLDLSKKPASVSSTIPKAPLTVQEEPEDLTKPKHNIPLIPPHIPQVQHIPYFPAPHPQYFTPPLLSRFSYMNGRSPYPDSMLPLLPFLHNMQLAAQPPPPPPQVAQMSSLEEAQKQLLRGLQLSSGGSLVLDSLRKPPATVVEPSRVKSPVLPQAKPSPSEAVAKSNSPGVVVIKNGVLMPKQKQRRYRTERPFVCPHCHARFTLRSNMERHVKQQHPLCWKKRPRGGRRSSPTSLPAMPADPAPLAFNAPVASDSASNAEPRISEEVKLALSHQLKNKLNYAADKDDDGPVEREIEEDEPELVIDEQPKSKEQPETDLASVSRLVVNVTAQSFQHFFPGQDDEDEEEEEGFMEGDDMDEGVLDDGSSSGEGQTTSGDEGRGGNHALSAPPSSPGKKKSAYSTAPNRVICPYCNRKFPWSSSLRRHILTHTGQKPFKCAHCPLLFTTKSNCDRHLLRKHSKKNGKDKEANIASPPSTPVAPPALLLPPSSSDESHLHLSRNVPERPFKCVLCPSSTFSSDRNLRKHMSTKHPDKCNSSPTATSTSATPPSSGKETAVLSATDSSPRATPELPQPSCSESSRSPSELPAGSSASLTCYKCNQTFSSEARLTTHLESHSDLPFKCHLCENSYAERTEALEHIKLEHNNEYKLLVNKGALDLNAEDHPSAVNNNNVDTDETLENLRGKFPDYANRKVMCAFCMRRFWSAEDLRRHMRTHTGERPFFCDVCLRKFTLKHSMLRHRKKHPPQEVQRAMSAAVSNHNSDDDNNSRRSHRHWSPFPTAPEVPQPVAQVVRESNEVGSDLIGNLLGISDRAMIDNMLSRSADDAAALLGLPSQR</sequence>
<dbReference type="GO" id="GO:0001228">
    <property type="term" value="F:DNA-binding transcription activator activity, RNA polymerase II-specific"/>
    <property type="evidence" value="ECO:0007669"/>
    <property type="project" value="TreeGrafter"/>
</dbReference>
<keyword evidence="5" id="KW-1185">Reference proteome</keyword>
<feature type="compositionally biased region" description="Low complexity" evidence="2">
    <location>
        <begin position="1337"/>
        <end position="1351"/>
    </location>
</feature>
<feature type="region of interest" description="Disordered" evidence="2">
    <location>
        <begin position="980"/>
        <end position="1025"/>
    </location>
</feature>
<name>A0A8S1CAY6_9INSE</name>
<feature type="compositionally biased region" description="Low complexity" evidence="2">
    <location>
        <begin position="994"/>
        <end position="1011"/>
    </location>
</feature>
<feature type="compositionally biased region" description="Low complexity" evidence="2">
    <location>
        <begin position="334"/>
        <end position="347"/>
    </location>
</feature>
<feature type="domain" description="C2H2-type" evidence="3">
    <location>
        <begin position="958"/>
        <end position="981"/>
    </location>
</feature>
<reference evidence="4 5" key="1">
    <citation type="submission" date="2020-04" db="EMBL/GenBank/DDBJ databases">
        <authorList>
            <person name="Alioto T."/>
            <person name="Alioto T."/>
            <person name="Gomez Garrido J."/>
        </authorList>
    </citation>
    <scope>NUCLEOTIDE SEQUENCE [LARGE SCALE GENOMIC DNA]</scope>
</reference>
<keyword evidence="1" id="KW-0862">Zinc</keyword>
<feature type="domain" description="C2H2-type" evidence="3">
    <location>
        <begin position="1486"/>
        <end position="1513"/>
    </location>
</feature>
<proteinExistence type="predicted"/>
<protein>
    <recommendedName>
        <fullName evidence="3">C2H2-type domain-containing protein</fullName>
    </recommendedName>
</protein>
<feature type="region of interest" description="Disordered" evidence="2">
    <location>
        <begin position="332"/>
        <end position="386"/>
    </location>
</feature>
<dbReference type="EMBL" id="CADEPI010000023">
    <property type="protein sequence ID" value="CAB3365984.1"/>
    <property type="molecule type" value="Genomic_DNA"/>
</dbReference>
<dbReference type="SMART" id="SM00355">
    <property type="entry name" value="ZnF_C2H2"/>
    <property type="match status" value="17"/>
</dbReference>
<feature type="compositionally biased region" description="Low complexity" evidence="2">
    <location>
        <begin position="1128"/>
        <end position="1141"/>
    </location>
</feature>
<feature type="domain" description="C2H2-type" evidence="3">
    <location>
        <begin position="1358"/>
        <end position="1381"/>
    </location>
</feature>
<feature type="region of interest" description="Disordered" evidence="2">
    <location>
        <begin position="1282"/>
        <end position="1351"/>
    </location>
</feature>
<dbReference type="Gene3D" id="3.30.160.60">
    <property type="entry name" value="Classic Zinc Finger"/>
    <property type="match status" value="11"/>
</dbReference>
<feature type="domain" description="C2H2-type" evidence="3">
    <location>
        <begin position="577"/>
        <end position="604"/>
    </location>
</feature>
<feature type="region of interest" description="Disordered" evidence="2">
    <location>
        <begin position="725"/>
        <end position="755"/>
    </location>
</feature>
<feature type="region of interest" description="Disordered" evidence="2">
    <location>
        <begin position="80"/>
        <end position="228"/>
    </location>
</feature>
<feature type="domain" description="C2H2-type" evidence="3">
    <location>
        <begin position="1200"/>
        <end position="1228"/>
    </location>
</feature>
<evidence type="ECO:0000313" key="5">
    <source>
        <dbReference type="Proteomes" id="UP000494165"/>
    </source>
</evidence>
<feature type="compositionally biased region" description="Low complexity" evidence="2">
    <location>
        <begin position="733"/>
        <end position="753"/>
    </location>
</feature>
<dbReference type="FunFam" id="3.30.160.60:FF:002512">
    <property type="entry name" value="Pebbled, isoform A"/>
    <property type="match status" value="1"/>
</dbReference>
<feature type="compositionally biased region" description="Polar residues" evidence="2">
    <location>
        <begin position="377"/>
        <end position="386"/>
    </location>
</feature>
<dbReference type="GO" id="GO:0005634">
    <property type="term" value="C:nucleus"/>
    <property type="evidence" value="ECO:0007669"/>
    <property type="project" value="TreeGrafter"/>
</dbReference>
<feature type="compositionally biased region" description="Polar residues" evidence="2">
    <location>
        <begin position="122"/>
        <end position="135"/>
    </location>
</feature>
<comment type="caution">
    <text evidence="4">The sequence shown here is derived from an EMBL/GenBank/DDBJ whole genome shotgun (WGS) entry which is preliminary data.</text>
</comment>
<feature type="compositionally biased region" description="Basic residues" evidence="2">
    <location>
        <begin position="183"/>
        <end position="194"/>
    </location>
</feature>
<feature type="region of interest" description="Disordered" evidence="2">
    <location>
        <begin position="1045"/>
        <end position="1083"/>
    </location>
</feature>
<dbReference type="GO" id="GO:0008270">
    <property type="term" value="F:zinc ion binding"/>
    <property type="evidence" value="ECO:0007669"/>
    <property type="project" value="UniProtKB-KW"/>
</dbReference>
<dbReference type="SUPFAM" id="SSF57667">
    <property type="entry name" value="beta-beta-alpha zinc fingers"/>
    <property type="match status" value="6"/>
</dbReference>
<feature type="domain" description="C2H2-type" evidence="3">
    <location>
        <begin position="235"/>
        <end position="257"/>
    </location>
</feature>
<accession>A0A8S1CAY6</accession>
<feature type="compositionally biased region" description="Basic residues" evidence="2">
    <location>
        <begin position="984"/>
        <end position="993"/>
    </location>
</feature>
<evidence type="ECO:0000256" key="1">
    <source>
        <dbReference type="PROSITE-ProRule" id="PRU00042"/>
    </source>
</evidence>
<organism evidence="4 5">
    <name type="scientific">Cloeon dipterum</name>
    <dbReference type="NCBI Taxonomy" id="197152"/>
    <lineage>
        <taxon>Eukaryota</taxon>
        <taxon>Metazoa</taxon>
        <taxon>Ecdysozoa</taxon>
        <taxon>Arthropoda</taxon>
        <taxon>Hexapoda</taxon>
        <taxon>Insecta</taxon>
        <taxon>Pterygota</taxon>
        <taxon>Palaeoptera</taxon>
        <taxon>Ephemeroptera</taxon>
        <taxon>Pisciforma</taxon>
        <taxon>Baetidae</taxon>
        <taxon>Cloeon</taxon>
    </lineage>
</organism>
<feature type="compositionally biased region" description="Low complexity" evidence="2">
    <location>
        <begin position="109"/>
        <end position="121"/>
    </location>
</feature>
<feature type="domain" description="C2H2-type" evidence="3">
    <location>
        <begin position="459"/>
        <end position="487"/>
    </location>
</feature>
<feature type="domain" description="C2H2-type" evidence="3">
    <location>
        <begin position="1385"/>
        <end position="1413"/>
    </location>
</feature>
<feature type="compositionally biased region" description="Acidic residues" evidence="2">
    <location>
        <begin position="1105"/>
        <end position="1127"/>
    </location>
</feature>
<feature type="domain" description="C2H2-type" evidence="3">
    <location>
        <begin position="606"/>
        <end position="633"/>
    </location>
</feature>